<keyword evidence="1" id="KW-0732">Signal</keyword>
<keyword evidence="3" id="KW-1185">Reference proteome</keyword>
<dbReference type="EMBL" id="JAQOMS010000002">
    <property type="protein sequence ID" value="MDC2888801.1"/>
    <property type="molecule type" value="Genomic_DNA"/>
</dbReference>
<dbReference type="RefSeq" id="WP_272180372.1">
    <property type="nucleotide sequence ID" value="NZ_JAQOMS010000002.1"/>
</dbReference>
<proteinExistence type="predicted"/>
<gene>
    <name evidence="2" type="ORF">PN838_08465</name>
</gene>
<evidence type="ECO:0000313" key="3">
    <source>
        <dbReference type="Proteomes" id="UP001528411"/>
    </source>
</evidence>
<organism evidence="2 3">
    <name type="scientific">Psychrosphaera algicola</name>
    <dbReference type="NCBI Taxonomy" id="3023714"/>
    <lineage>
        <taxon>Bacteria</taxon>
        <taxon>Pseudomonadati</taxon>
        <taxon>Pseudomonadota</taxon>
        <taxon>Gammaproteobacteria</taxon>
        <taxon>Alteromonadales</taxon>
        <taxon>Pseudoalteromonadaceae</taxon>
        <taxon>Psychrosphaera</taxon>
    </lineage>
</organism>
<comment type="caution">
    <text evidence="2">The sequence shown here is derived from an EMBL/GenBank/DDBJ whole genome shotgun (WGS) entry which is preliminary data.</text>
</comment>
<feature type="signal peptide" evidence="1">
    <location>
        <begin position="1"/>
        <end position="28"/>
    </location>
</feature>
<protein>
    <submittedName>
        <fullName evidence="2">Uncharacterized protein</fullName>
    </submittedName>
</protein>
<sequence length="62" mass="6732">MTISKTKSPLYKALTISLLLGFSGYSAADVKQDFQQAFTNFSNFAKAGDLQASLPHGKKCMN</sequence>
<feature type="chain" id="PRO_5047176785" evidence="1">
    <location>
        <begin position="29"/>
        <end position="62"/>
    </location>
</feature>
<evidence type="ECO:0000313" key="2">
    <source>
        <dbReference type="EMBL" id="MDC2888801.1"/>
    </source>
</evidence>
<dbReference type="Proteomes" id="UP001528411">
    <property type="component" value="Unassembled WGS sequence"/>
</dbReference>
<accession>A0ABT5FDZ8</accession>
<reference evidence="2 3" key="1">
    <citation type="submission" date="2023-01" db="EMBL/GenBank/DDBJ databases">
        <title>Psychrosphaera sp. nov., isolated from marine algae.</title>
        <authorList>
            <person name="Bayburt H."/>
            <person name="Choi B.J."/>
            <person name="Kim J.M."/>
            <person name="Choi D.G."/>
            <person name="Jeon C.O."/>
        </authorList>
    </citation>
    <scope>NUCLEOTIDE SEQUENCE [LARGE SCALE GENOMIC DNA]</scope>
    <source>
        <strain evidence="2 3">G1-22</strain>
    </source>
</reference>
<evidence type="ECO:0000256" key="1">
    <source>
        <dbReference type="SAM" id="SignalP"/>
    </source>
</evidence>
<name>A0ABT5FDZ8_9GAMM</name>